<evidence type="ECO:0000256" key="3">
    <source>
        <dbReference type="ARBA" id="ARBA00023002"/>
    </source>
</evidence>
<dbReference type="STRING" id="3880.G7INA1"/>
<dbReference type="EC" id="1.13.11.58" evidence="6"/>
<dbReference type="AlphaFoldDB" id="G7INA1"/>
<dbReference type="EMBL" id="PSQE01000002">
    <property type="protein sequence ID" value="RHN71469.1"/>
    <property type="molecule type" value="Genomic_DNA"/>
</dbReference>
<dbReference type="InterPro" id="IPR000907">
    <property type="entry name" value="LipOase"/>
</dbReference>
<feature type="domain" description="Lipoxygenase" evidence="4">
    <location>
        <begin position="58"/>
        <end position="121"/>
    </location>
</feature>
<evidence type="ECO:0000256" key="1">
    <source>
        <dbReference type="ARBA" id="ARBA00022723"/>
    </source>
</evidence>
<reference evidence="7" key="3">
    <citation type="submission" date="2015-04" db="UniProtKB">
        <authorList>
            <consortium name="EnsemblPlants"/>
        </authorList>
    </citation>
    <scope>IDENTIFICATION</scope>
    <source>
        <strain evidence="7">cv. Jemalong A17</strain>
    </source>
</reference>
<dbReference type="GO" id="GO:1990136">
    <property type="term" value="F:linoleate 9S-lipoxygenase activity"/>
    <property type="evidence" value="ECO:0007669"/>
    <property type="project" value="UniProtKB-EC"/>
</dbReference>
<keyword evidence="8" id="KW-1185">Reference proteome</keyword>
<evidence type="ECO:0000313" key="8">
    <source>
        <dbReference type="Proteomes" id="UP000002051"/>
    </source>
</evidence>
<evidence type="ECO:0000313" key="7">
    <source>
        <dbReference type="EnsemblPlants" id="AES63187"/>
    </source>
</evidence>
<proteinExistence type="predicted"/>
<reference evidence="9" key="4">
    <citation type="journal article" date="2018" name="Nat. Plants">
        <title>Whole-genome landscape of Medicago truncatula symbiotic genes.</title>
        <authorList>
            <person name="Pecrix Y."/>
            <person name="Staton S.E."/>
            <person name="Sallet E."/>
            <person name="Lelandais-Briere C."/>
            <person name="Moreau S."/>
            <person name="Carrere S."/>
            <person name="Blein T."/>
            <person name="Jardinaud M.F."/>
            <person name="Latrasse D."/>
            <person name="Zouine M."/>
            <person name="Zahm M."/>
            <person name="Kreplak J."/>
            <person name="Mayjonade B."/>
            <person name="Satge C."/>
            <person name="Perez M."/>
            <person name="Cauet S."/>
            <person name="Marande W."/>
            <person name="Chantry-Darmon C."/>
            <person name="Lopez-Roques C."/>
            <person name="Bouchez O."/>
            <person name="Berard A."/>
            <person name="Debelle F."/>
            <person name="Munos S."/>
            <person name="Bendahmane A."/>
            <person name="Berges H."/>
            <person name="Niebel A."/>
            <person name="Buitink J."/>
            <person name="Frugier F."/>
            <person name="Benhamed M."/>
            <person name="Crespi M."/>
            <person name="Gouzy J."/>
            <person name="Gamas P."/>
        </authorList>
    </citation>
    <scope>NUCLEOTIDE SEQUENCE [LARGE SCALE GENOMIC DNA]</scope>
    <source>
        <strain evidence="9">cv. Jemalong A17</strain>
    </source>
</reference>
<dbReference type="HOGENOM" id="CLU_2041500_0_0_1"/>
<name>G7INA1_MEDTR</name>
<dbReference type="Gramene" id="rna7074">
    <property type="protein sequence ID" value="RHN71469.1"/>
    <property type="gene ID" value="gene7074"/>
</dbReference>
<evidence type="ECO:0000313" key="5">
    <source>
        <dbReference type="EMBL" id="AES63187.1"/>
    </source>
</evidence>
<dbReference type="SUPFAM" id="SSF48484">
    <property type="entry name" value="Lipoxigenase"/>
    <property type="match status" value="1"/>
</dbReference>
<keyword evidence="3 6" id="KW-0560">Oxidoreductase</keyword>
<sequence>MYQRSHKLSSKVTTILARSIQIIKTCKKFHLKISQEDSTTIIICPKVSKIQIKKKAVRRLMPEIGTQEYNELEENPHKAFLKTITSQFQAVLGLSIVKILSRHSNGEVYFGQRAPNIGLLI</sequence>
<dbReference type="Proteomes" id="UP000265566">
    <property type="component" value="Chromosome 2"/>
</dbReference>
<dbReference type="Pfam" id="PF00305">
    <property type="entry name" value="Lipoxygenase"/>
    <property type="match status" value="1"/>
</dbReference>
<evidence type="ECO:0000256" key="2">
    <source>
        <dbReference type="ARBA" id="ARBA00022964"/>
    </source>
</evidence>
<reference evidence="5 8" key="2">
    <citation type="journal article" date="2014" name="BMC Genomics">
        <title>An improved genome release (version Mt4.0) for the model legume Medicago truncatula.</title>
        <authorList>
            <person name="Tang H."/>
            <person name="Krishnakumar V."/>
            <person name="Bidwell S."/>
            <person name="Rosen B."/>
            <person name="Chan A."/>
            <person name="Zhou S."/>
            <person name="Gentzbittel L."/>
            <person name="Childs K.L."/>
            <person name="Yandell M."/>
            <person name="Gundlach H."/>
            <person name="Mayer K.F."/>
            <person name="Schwartz D.C."/>
            <person name="Town C.D."/>
        </authorList>
    </citation>
    <scope>GENOME REANNOTATION</scope>
    <source>
        <strain evidence="7 8">cv. Jemalong A17</strain>
    </source>
</reference>
<organism evidence="5 8">
    <name type="scientific">Medicago truncatula</name>
    <name type="common">Barrel medic</name>
    <name type="synonym">Medicago tribuloides</name>
    <dbReference type="NCBI Taxonomy" id="3880"/>
    <lineage>
        <taxon>Eukaryota</taxon>
        <taxon>Viridiplantae</taxon>
        <taxon>Streptophyta</taxon>
        <taxon>Embryophyta</taxon>
        <taxon>Tracheophyta</taxon>
        <taxon>Spermatophyta</taxon>
        <taxon>Magnoliopsida</taxon>
        <taxon>eudicotyledons</taxon>
        <taxon>Gunneridae</taxon>
        <taxon>Pentapetalae</taxon>
        <taxon>rosids</taxon>
        <taxon>fabids</taxon>
        <taxon>Fabales</taxon>
        <taxon>Fabaceae</taxon>
        <taxon>Papilionoideae</taxon>
        <taxon>50 kb inversion clade</taxon>
        <taxon>NPAAA clade</taxon>
        <taxon>Hologalegina</taxon>
        <taxon>IRL clade</taxon>
        <taxon>Trifolieae</taxon>
        <taxon>Medicago</taxon>
    </lineage>
</organism>
<dbReference type="PANTHER" id="PTHR11771">
    <property type="entry name" value="LIPOXYGENASE"/>
    <property type="match status" value="1"/>
</dbReference>
<dbReference type="EMBL" id="CM001218">
    <property type="protein sequence ID" value="AES63187.1"/>
    <property type="molecule type" value="Genomic_DNA"/>
</dbReference>
<gene>
    <name evidence="5" type="ordered locus">MTR_2g005920</name>
    <name evidence="6" type="ORF">MtrunA17_Chr2g0277191</name>
</gene>
<dbReference type="GO" id="GO:0034440">
    <property type="term" value="P:lipid oxidation"/>
    <property type="evidence" value="ECO:0007669"/>
    <property type="project" value="InterPro"/>
</dbReference>
<keyword evidence="2" id="KW-0223">Dioxygenase</keyword>
<reference evidence="6" key="5">
    <citation type="journal article" date="2018" name="Nat. Plants">
        <title>Whole-genome landscape of Medicago truncatula symbiotic genes.</title>
        <authorList>
            <person name="Pecrix Y."/>
            <person name="Gamas P."/>
            <person name="Carrere S."/>
        </authorList>
    </citation>
    <scope>NUCLEOTIDE SEQUENCE</scope>
    <source>
        <tissue evidence="6">Leaves</tissue>
    </source>
</reference>
<dbReference type="Proteomes" id="UP000002051">
    <property type="component" value="Chromosome 2"/>
</dbReference>
<keyword evidence="1" id="KW-0479">Metal-binding</keyword>
<dbReference type="InterPro" id="IPR013819">
    <property type="entry name" value="LipOase_C"/>
</dbReference>
<reference evidence="5 8" key="1">
    <citation type="journal article" date="2011" name="Nature">
        <title>The Medicago genome provides insight into the evolution of rhizobial symbioses.</title>
        <authorList>
            <person name="Young N.D."/>
            <person name="Debelle F."/>
            <person name="Oldroyd G.E."/>
            <person name="Geurts R."/>
            <person name="Cannon S.B."/>
            <person name="Udvardi M.K."/>
            <person name="Benedito V.A."/>
            <person name="Mayer K.F."/>
            <person name="Gouzy J."/>
            <person name="Schoof H."/>
            <person name="Van de Peer Y."/>
            <person name="Proost S."/>
            <person name="Cook D.R."/>
            <person name="Meyers B.C."/>
            <person name="Spannagl M."/>
            <person name="Cheung F."/>
            <person name="De Mita S."/>
            <person name="Krishnakumar V."/>
            <person name="Gundlach H."/>
            <person name="Zhou S."/>
            <person name="Mudge J."/>
            <person name="Bharti A.K."/>
            <person name="Murray J.D."/>
            <person name="Naoumkina M.A."/>
            <person name="Rosen B."/>
            <person name="Silverstein K.A."/>
            <person name="Tang H."/>
            <person name="Rombauts S."/>
            <person name="Zhao P.X."/>
            <person name="Zhou P."/>
            <person name="Barbe V."/>
            <person name="Bardou P."/>
            <person name="Bechner M."/>
            <person name="Bellec A."/>
            <person name="Berger A."/>
            <person name="Berges H."/>
            <person name="Bidwell S."/>
            <person name="Bisseling T."/>
            <person name="Choisne N."/>
            <person name="Couloux A."/>
            <person name="Denny R."/>
            <person name="Deshpande S."/>
            <person name="Dai X."/>
            <person name="Doyle J.J."/>
            <person name="Dudez A.M."/>
            <person name="Farmer A.D."/>
            <person name="Fouteau S."/>
            <person name="Franken C."/>
            <person name="Gibelin C."/>
            <person name="Gish J."/>
            <person name="Goldstein S."/>
            <person name="Gonzalez A.J."/>
            <person name="Green P.J."/>
            <person name="Hallab A."/>
            <person name="Hartog M."/>
            <person name="Hua A."/>
            <person name="Humphray S.J."/>
            <person name="Jeong D.H."/>
            <person name="Jing Y."/>
            <person name="Jocker A."/>
            <person name="Kenton S.M."/>
            <person name="Kim D.J."/>
            <person name="Klee K."/>
            <person name="Lai H."/>
            <person name="Lang C."/>
            <person name="Lin S."/>
            <person name="Macmil S.L."/>
            <person name="Magdelenat G."/>
            <person name="Matthews L."/>
            <person name="McCorrison J."/>
            <person name="Monaghan E.L."/>
            <person name="Mun J.H."/>
            <person name="Najar F.Z."/>
            <person name="Nicholson C."/>
            <person name="Noirot C."/>
            <person name="O'Bleness M."/>
            <person name="Paule C.R."/>
            <person name="Poulain J."/>
            <person name="Prion F."/>
            <person name="Qin B."/>
            <person name="Qu C."/>
            <person name="Retzel E.F."/>
            <person name="Riddle C."/>
            <person name="Sallet E."/>
            <person name="Samain S."/>
            <person name="Samson N."/>
            <person name="Sanders I."/>
            <person name="Saurat O."/>
            <person name="Scarpelli C."/>
            <person name="Schiex T."/>
            <person name="Segurens B."/>
            <person name="Severin A.J."/>
            <person name="Sherrier D.J."/>
            <person name="Shi R."/>
            <person name="Sims S."/>
            <person name="Singer S.R."/>
            <person name="Sinharoy S."/>
            <person name="Sterck L."/>
            <person name="Viollet A."/>
            <person name="Wang B.B."/>
            <person name="Wang K."/>
            <person name="Wang M."/>
            <person name="Wang X."/>
            <person name="Warfsmann J."/>
            <person name="Weissenbach J."/>
            <person name="White D.D."/>
            <person name="White J.D."/>
            <person name="Wiley G.B."/>
            <person name="Wincker P."/>
            <person name="Xing Y."/>
            <person name="Yang L."/>
            <person name="Yao Z."/>
            <person name="Ying F."/>
            <person name="Zhai J."/>
            <person name="Zhou L."/>
            <person name="Zuber A."/>
            <person name="Denarie J."/>
            <person name="Dixon R.A."/>
            <person name="May G.D."/>
            <person name="Schwartz D.C."/>
            <person name="Rogers J."/>
            <person name="Quetier F."/>
            <person name="Town C.D."/>
            <person name="Roe B.A."/>
        </authorList>
    </citation>
    <scope>NUCLEOTIDE SEQUENCE [LARGE SCALE GENOMIC DNA]</scope>
    <source>
        <strain evidence="5">A17</strain>
        <strain evidence="7 8">cv. Jemalong A17</strain>
    </source>
</reference>
<dbReference type="Gene3D" id="1.20.245.10">
    <property type="entry name" value="Lipoxygenase-1, Domain 5"/>
    <property type="match status" value="1"/>
</dbReference>
<dbReference type="GO" id="GO:0046872">
    <property type="term" value="F:metal ion binding"/>
    <property type="evidence" value="ECO:0007669"/>
    <property type="project" value="UniProtKB-KW"/>
</dbReference>
<evidence type="ECO:0000259" key="4">
    <source>
        <dbReference type="PROSITE" id="PS51393"/>
    </source>
</evidence>
<evidence type="ECO:0000313" key="6">
    <source>
        <dbReference type="EMBL" id="RHN71469.1"/>
    </source>
</evidence>
<accession>G7INA1</accession>
<dbReference type="PaxDb" id="3880-AES63187"/>
<dbReference type="InterPro" id="IPR036226">
    <property type="entry name" value="LipOase_C_sf"/>
</dbReference>
<protein>
    <submittedName>
        <fullName evidence="5 6">Lipoxygenase</fullName>
        <ecNumber evidence="6">1.13.11.58</ecNumber>
    </submittedName>
</protein>
<evidence type="ECO:0000313" key="9">
    <source>
        <dbReference type="Proteomes" id="UP000265566"/>
    </source>
</evidence>
<dbReference type="PROSITE" id="PS51393">
    <property type="entry name" value="LIPOXYGENASE_3"/>
    <property type="match status" value="1"/>
</dbReference>
<dbReference type="EnsemblPlants" id="AES63187">
    <property type="protein sequence ID" value="AES63187"/>
    <property type="gene ID" value="MTR_2g005920"/>
</dbReference>